<dbReference type="PANTHER" id="PTHR15398:SF4">
    <property type="entry name" value="BROMODOMAIN-CONTAINING PROTEIN 8 ISOFORM X1"/>
    <property type="match status" value="1"/>
</dbReference>
<reference evidence="5" key="1">
    <citation type="submission" date="2023-06" db="EMBL/GenBank/DDBJ databases">
        <title>Genomic analysis of the entomopathogenic nematode Steinernema hermaphroditum.</title>
        <authorList>
            <person name="Schwarz E.M."/>
            <person name="Heppert J.K."/>
            <person name="Baniya A."/>
            <person name="Schwartz H.T."/>
            <person name="Tan C.-H."/>
            <person name="Antoshechkin I."/>
            <person name="Sternberg P.W."/>
            <person name="Goodrich-Blair H."/>
            <person name="Dillman A.R."/>
        </authorList>
    </citation>
    <scope>NUCLEOTIDE SEQUENCE</scope>
    <source>
        <strain evidence="5">PS9179</strain>
        <tissue evidence="5">Whole animal</tissue>
    </source>
</reference>
<name>A0AA39INL9_9BILA</name>
<comment type="caution">
    <text evidence="5">The sequence shown here is derived from an EMBL/GenBank/DDBJ whole genome shotgun (WGS) entry which is preliminary data.</text>
</comment>
<dbReference type="PROSITE" id="PS50014">
    <property type="entry name" value="BROMODOMAIN_2"/>
    <property type="match status" value="1"/>
</dbReference>
<evidence type="ECO:0000256" key="2">
    <source>
        <dbReference type="PROSITE-ProRule" id="PRU00035"/>
    </source>
</evidence>
<dbReference type="SMART" id="SM00297">
    <property type="entry name" value="BROMO"/>
    <property type="match status" value="1"/>
</dbReference>
<feature type="domain" description="Bromo" evidence="4">
    <location>
        <begin position="134"/>
        <end position="204"/>
    </location>
</feature>
<evidence type="ECO:0000313" key="5">
    <source>
        <dbReference type="EMBL" id="KAK0426734.1"/>
    </source>
</evidence>
<dbReference type="SUPFAM" id="SSF47370">
    <property type="entry name" value="Bromodomain"/>
    <property type="match status" value="1"/>
</dbReference>
<dbReference type="Gene3D" id="1.20.920.10">
    <property type="entry name" value="Bromodomain-like"/>
    <property type="match status" value="1"/>
</dbReference>
<dbReference type="Pfam" id="PF00439">
    <property type="entry name" value="Bromodomain"/>
    <property type="match status" value="1"/>
</dbReference>
<keyword evidence="6" id="KW-1185">Reference proteome</keyword>
<feature type="region of interest" description="Disordered" evidence="3">
    <location>
        <begin position="500"/>
        <end position="523"/>
    </location>
</feature>
<evidence type="ECO:0000259" key="4">
    <source>
        <dbReference type="PROSITE" id="PS50014"/>
    </source>
</evidence>
<dbReference type="GO" id="GO:0035267">
    <property type="term" value="C:NuA4 histone acetyltransferase complex"/>
    <property type="evidence" value="ECO:0007669"/>
    <property type="project" value="TreeGrafter"/>
</dbReference>
<keyword evidence="1 2" id="KW-0103">Bromodomain</keyword>
<dbReference type="PRINTS" id="PR00503">
    <property type="entry name" value="BROMODOMAIN"/>
</dbReference>
<proteinExistence type="predicted"/>
<evidence type="ECO:0000256" key="1">
    <source>
        <dbReference type="ARBA" id="ARBA00023117"/>
    </source>
</evidence>
<dbReference type="PANTHER" id="PTHR15398">
    <property type="entry name" value="BROMODOMAIN-CONTAINING PROTEIN 8"/>
    <property type="match status" value="1"/>
</dbReference>
<evidence type="ECO:0000313" key="6">
    <source>
        <dbReference type="Proteomes" id="UP001175271"/>
    </source>
</evidence>
<dbReference type="Proteomes" id="UP001175271">
    <property type="component" value="Unassembled WGS sequence"/>
</dbReference>
<evidence type="ECO:0000256" key="3">
    <source>
        <dbReference type="SAM" id="MobiDB-lite"/>
    </source>
</evidence>
<gene>
    <name evidence="5" type="ORF">QR680_009869</name>
</gene>
<dbReference type="InterPro" id="IPR036427">
    <property type="entry name" value="Bromodomain-like_sf"/>
</dbReference>
<sequence length="590" mass="67567">MASSFSTSLPFLECSVESSALSSTLSGGEPLGSEFLQTLETMRVIQALGQGSATDEVKEWARQRVESYTRGLPESELAVIRKNAEKIKNTMRMEQERGRPPPEPIEIPHFDEKSAKKWIYDRKRECMAVYEYASAEKSSNVFSKVVTEKKAPGYNEFIRQPQDLTSIKKLIAGKQVLDRNEIKKRIMLMYANCVMYNEEGDEYWLIAESTLRVELDITLCLEMMLSSRFVFSFICFSALHITSAKVQLSCGNTINGSLRSRNPEIAYSAYLFPPECVSCQLQRRVTETNDQIILNCNSTDDSASFGCYFREKSDWIEQVCVCNGDGCNKEIPSLDTLMNSVKVLVNWGQNVFKYDEVTVVLIASFLGACLLQEQLIPVIYRALKSWSLCPLYCNWKISRTITQDVRKYMLSHDIPPLDQRDVHALGDSLWESISRKSGSSFRSYEDRTYRFEREVREEITRNDLLCRRAGYLRQCQNRMMMNDMTRIRCTDQLIKNLQQGIPPTAPIPDHAKKRSEQRKVDEDKPMAITQSSSIIRPNTAKMPTSWNDYDGYEKRQNAKFNIDSTFDAFSSKINRSPVTNCLPHSDIAVK</sequence>
<organism evidence="5 6">
    <name type="scientific">Steinernema hermaphroditum</name>
    <dbReference type="NCBI Taxonomy" id="289476"/>
    <lineage>
        <taxon>Eukaryota</taxon>
        <taxon>Metazoa</taxon>
        <taxon>Ecdysozoa</taxon>
        <taxon>Nematoda</taxon>
        <taxon>Chromadorea</taxon>
        <taxon>Rhabditida</taxon>
        <taxon>Tylenchina</taxon>
        <taxon>Panagrolaimomorpha</taxon>
        <taxon>Strongyloidoidea</taxon>
        <taxon>Steinernematidae</taxon>
        <taxon>Steinernema</taxon>
    </lineage>
</organism>
<dbReference type="InterPro" id="IPR001487">
    <property type="entry name" value="Bromodomain"/>
</dbReference>
<dbReference type="AlphaFoldDB" id="A0AA39INL9"/>
<dbReference type="EMBL" id="JAUCMV010000001">
    <property type="protein sequence ID" value="KAK0426734.1"/>
    <property type="molecule type" value="Genomic_DNA"/>
</dbReference>
<protein>
    <recommendedName>
        <fullName evidence="4">Bromo domain-containing protein</fullName>
    </recommendedName>
</protein>
<accession>A0AA39INL9</accession>